<evidence type="ECO:0000256" key="6">
    <source>
        <dbReference type="ARBA" id="ARBA00023077"/>
    </source>
</evidence>
<dbReference type="EMBL" id="JACSOD020000403">
    <property type="protein sequence ID" value="MBM6498219.1"/>
    <property type="molecule type" value="Genomic_DNA"/>
</dbReference>
<dbReference type="InterPro" id="IPR000531">
    <property type="entry name" value="Beta-barrel_TonB"/>
</dbReference>
<evidence type="ECO:0000256" key="3">
    <source>
        <dbReference type="ARBA" id="ARBA00022452"/>
    </source>
</evidence>
<feature type="domain" description="TonB-dependent receptor plug" evidence="14">
    <location>
        <begin position="132"/>
        <end position="256"/>
    </location>
</feature>
<keyword evidence="6 11" id="KW-0798">TonB box</keyword>
<evidence type="ECO:0000256" key="1">
    <source>
        <dbReference type="ARBA" id="ARBA00004571"/>
    </source>
</evidence>
<evidence type="ECO:0000256" key="2">
    <source>
        <dbReference type="ARBA" id="ARBA00022448"/>
    </source>
</evidence>
<dbReference type="PROSITE" id="PS52016">
    <property type="entry name" value="TONB_DEPENDENT_REC_3"/>
    <property type="match status" value="1"/>
</dbReference>
<dbReference type="SUPFAM" id="SSF56935">
    <property type="entry name" value="Porins"/>
    <property type="match status" value="1"/>
</dbReference>
<name>A0ABS2CTJ5_9FLAO</name>
<keyword evidence="16" id="KW-1185">Reference proteome</keyword>
<protein>
    <submittedName>
        <fullName evidence="15">SusC/RagA family TonB-linked outer membrane protein</fullName>
    </submittedName>
</protein>
<evidence type="ECO:0000256" key="7">
    <source>
        <dbReference type="ARBA" id="ARBA00023136"/>
    </source>
</evidence>
<keyword evidence="5 12" id="KW-0732">Signal</keyword>
<keyword evidence="9 10" id="KW-0998">Cell outer membrane</keyword>
<keyword evidence="2 10" id="KW-0813">Transport</keyword>
<comment type="subcellular location">
    <subcellularLocation>
        <location evidence="1 10">Cell outer membrane</location>
        <topology evidence="1 10">Multi-pass membrane protein</topology>
    </subcellularLocation>
</comment>
<dbReference type="InterPro" id="IPR037066">
    <property type="entry name" value="Plug_dom_sf"/>
</dbReference>
<dbReference type="Pfam" id="PF00593">
    <property type="entry name" value="TonB_dep_Rec_b-barrel"/>
    <property type="match status" value="1"/>
</dbReference>
<dbReference type="Gene3D" id="2.170.130.10">
    <property type="entry name" value="TonB-dependent receptor, plug domain"/>
    <property type="match status" value="1"/>
</dbReference>
<reference evidence="15 16" key="1">
    <citation type="submission" date="2021-02" db="EMBL/GenBank/DDBJ databases">
        <authorList>
            <person name="Jung H.S."/>
            <person name="Chun B.H."/>
            <person name="Jeon C.O."/>
        </authorList>
    </citation>
    <scope>NUCLEOTIDE SEQUENCE [LARGE SCALE GENOMIC DNA]</scope>
    <source>
        <strain evidence="15 16">LMG 25203</strain>
    </source>
</reference>
<dbReference type="Proteomes" id="UP000759529">
    <property type="component" value="Unassembled WGS sequence"/>
</dbReference>
<dbReference type="Gene3D" id="2.40.170.20">
    <property type="entry name" value="TonB-dependent receptor, beta-barrel domain"/>
    <property type="match status" value="1"/>
</dbReference>
<proteinExistence type="inferred from homology"/>
<feature type="domain" description="TonB-dependent receptor-like beta-barrel" evidence="13">
    <location>
        <begin position="449"/>
        <end position="973"/>
    </location>
</feature>
<evidence type="ECO:0000256" key="8">
    <source>
        <dbReference type="ARBA" id="ARBA00023170"/>
    </source>
</evidence>
<dbReference type="Gene3D" id="2.60.40.1120">
    <property type="entry name" value="Carboxypeptidase-like, regulatory domain"/>
    <property type="match status" value="1"/>
</dbReference>
<dbReference type="NCBIfam" id="TIGR04056">
    <property type="entry name" value="OMP_RagA_SusC"/>
    <property type="match status" value="1"/>
</dbReference>
<keyword evidence="4 10" id="KW-0812">Transmembrane</keyword>
<evidence type="ECO:0000259" key="13">
    <source>
        <dbReference type="Pfam" id="PF00593"/>
    </source>
</evidence>
<dbReference type="InterPro" id="IPR023997">
    <property type="entry name" value="TonB-dep_OMP_SusC/RagA_CS"/>
</dbReference>
<dbReference type="Pfam" id="PF07715">
    <property type="entry name" value="Plug"/>
    <property type="match status" value="1"/>
</dbReference>
<sequence>MNKFSFILKSGTINFSLAVLVLLFCTTTWASPLSSRQQTQQQITGTISDAAGPLPAVTVTVKGKTSGTLTDQNGYFSITAAVGDTLVFSFMGYKTVEITVNNQNTIKVQLQEDATALKEVVVNAGYYSVKDKERTGSIARITAKDIETQPVTNVLATMQGRMAGVDVIQNTGMPGGGFDIRIRGLNSLRAVGNAPLFIVDGVPFASDAIGNTQTSTNLPTATSPLNTLTPSDIESIEVLKDADATAIYGSRGANGVVLITTKRGKTGKTQFAVSSSTAFGQVISTMDLLNTEQYITMREQAFANDNIATYPATAYDINGTWDRNRYTDWQKELTGRTAQITSMQASVSGGSAQTHFLISGTTFQQGTVFPGNFVYKKGGVHAQLDHESIDKRFKVSFSGSYDIQDNDQPSRDLTRVGRNLAPNAPALYNENGELNWENSTWENPLAALRAKALAKTNNVIANTLFTYVLPYGFTAKGSFGFTDLRHEESRSNPSTVFDPIYAATAQNSSIFVNTTNRQSWIVEPQIQWMGKASQAKIEVLIGATYQHTATNRMLQQGSNFTSNSLLYNMASAALVRVLSDDDILYRYQAFFGRLNLAWDSTYFINITGRRDGSSRFGSGKQFATFGAIGAAWIFTEASFFKDHFSFLSFGKVRGSYGITGNDQIGDYQYLDTYQSSTALYDGGVGLAPIRLFNPNFSWETNKKLEAALELGFFNDRIFATASWYQNRSSNQLVGIPLPSTTGFTSIQSNLDATIENRGIELSLRAVPFQNKDFGWTTNFNISFSKNKLLQFPGLETSTYRNQYVIGKSINIQKLYQVTGVNPQTGVYEFKDFNGDGMLTFADDAQVTKDLNPEYFGGLQNQIRYKRLQLDFLFQFVKQQNWNAASYYSTPGAFSNQPTSVLGSWQQAGDVVSTQLYTSGTNSAAANAYGRYAYSNAAITDASYIRLKNISLTYNVPTGSKGLECRLNVQAQNLLTFTNYKDGDPEFRSFNYLPPLRIISLGADIKF</sequence>
<evidence type="ECO:0000256" key="5">
    <source>
        <dbReference type="ARBA" id="ARBA00022729"/>
    </source>
</evidence>
<dbReference type="InterPro" id="IPR023996">
    <property type="entry name" value="TonB-dep_OMP_SusC/RagA"/>
</dbReference>
<keyword evidence="3 10" id="KW-1134">Transmembrane beta strand</keyword>
<evidence type="ECO:0000256" key="10">
    <source>
        <dbReference type="PROSITE-ProRule" id="PRU01360"/>
    </source>
</evidence>
<evidence type="ECO:0000256" key="12">
    <source>
        <dbReference type="SAM" id="SignalP"/>
    </source>
</evidence>
<dbReference type="Pfam" id="PF13715">
    <property type="entry name" value="CarbopepD_reg_2"/>
    <property type="match status" value="1"/>
</dbReference>
<dbReference type="InterPro" id="IPR012910">
    <property type="entry name" value="Plug_dom"/>
</dbReference>
<comment type="caution">
    <text evidence="15">The sequence shown here is derived from an EMBL/GenBank/DDBJ whole genome shotgun (WGS) entry which is preliminary data.</text>
</comment>
<dbReference type="PANTHER" id="PTHR30069:SF29">
    <property type="entry name" value="HEMOGLOBIN AND HEMOGLOBIN-HAPTOGLOBIN-BINDING PROTEIN 1-RELATED"/>
    <property type="match status" value="1"/>
</dbReference>
<organism evidence="15 16">
    <name type="scientific">Flavobacterium macrobrachii</name>
    <dbReference type="NCBI Taxonomy" id="591204"/>
    <lineage>
        <taxon>Bacteria</taxon>
        <taxon>Pseudomonadati</taxon>
        <taxon>Bacteroidota</taxon>
        <taxon>Flavobacteriia</taxon>
        <taxon>Flavobacteriales</taxon>
        <taxon>Flavobacteriaceae</taxon>
        <taxon>Flavobacterium</taxon>
    </lineage>
</organism>
<accession>A0ABS2CTJ5</accession>
<evidence type="ECO:0000313" key="15">
    <source>
        <dbReference type="EMBL" id="MBM6498219.1"/>
    </source>
</evidence>
<evidence type="ECO:0000313" key="16">
    <source>
        <dbReference type="Proteomes" id="UP000759529"/>
    </source>
</evidence>
<dbReference type="PANTHER" id="PTHR30069">
    <property type="entry name" value="TONB-DEPENDENT OUTER MEMBRANE RECEPTOR"/>
    <property type="match status" value="1"/>
</dbReference>
<dbReference type="InterPro" id="IPR036942">
    <property type="entry name" value="Beta-barrel_TonB_sf"/>
</dbReference>
<dbReference type="InterPro" id="IPR008969">
    <property type="entry name" value="CarboxyPept-like_regulatory"/>
</dbReference>
<evidence type="ECO:0000256" key="11">
    <source>
        <dbReference type="RuleBase" id="RU003357"/>
    </source>
</evidence>
<evidence type="ECO:0000256" key="4">
    <source>
        <dbReference type="ARBA" id="ARBA00022692"/>
    </source>
</evidence>
<dbReference type="NCBIfam" id="TIGR04057">
    <property type="entry name" value="SusC_RagA_signa"/>
    <property type="match status" value="1"/>
</dbReference>
<feature type="chain" id="PRO_5045323010" evidence="12">
    <location>
        <begin position="31"/>
        <end position="1006"/>
    </location>
</feature>
<feature type="signal peptide" evidence="12">
    <location>
        <begin position="1"/>
        <end position="30"/>
    </location>
</feature>
<evidence type="ECO:0000259" key="14">
    <source>
        <dbReference type="Pfam" id="PF07715"/>
    </source>
</evidence>
<keyword evidence="7 10" id="KW-0472">Membrane</keyword>
<keyword evidence="8" id="KW-0675">Receptor</keyword>
<gene>
    <name evidence="15" type="ORF">H9X54_002755</name>
</gene>
<dbReference type="InterPro" id="IPR039426">
    <property type="entry name" value="TonB-dep_rcpt-like"/>
</dbReference>
<dbReference type="SUPFAM" id="SSF49464">
    <property type="entry name" value="Carboxypeptidase regulatory domain-like"/>
    <property type="match status" value="1"/>
</dbReference>
<evidence type="ECO:0000256" key="9">
    <source>
        <dbReference type="ARBA" id="ARBA00023237"/>
    </source>
</evidence>
<comment type="similarity">
    <text evidence="10 11">Belongs to the TonB-dependent receptor family.</text>
</comment>